<gene>
    <name evidence="1" type="primary">nfxB</name>
    <name evidence="1" type="ORF">GCM10009083_14620</name>
</gene>
<dbReference type="RefSeq" id="WP_188635953.1">
    <property type="nucleotide sequence ID" value="NZ_BMNN01000002.1"/>
</dbReference>
<keyword evidence="2" id="KW-1185">Reference proteome</keyword>
<dbReference type="EMBL" id="BMNN01000002">
    <property type="protein sequence ID" value="GGI99002.1"/>
    <property type="molecule type" value="Genomic_DNA"/>
</dbReference>
<dbReference type="Gene3D" id="1.10.357.10">
    <property type="entry name" value="Tetracycline Repressor, domain 2"/>
    <property type="match status" value="1"/>
</dbReference>
<reference evidence="2" key="1">
    <citation type="journal article" date="2019" name="Int. J. Syst. Evol. Microbiol.">
        <title>The Global Catalogue of Microorganisms (GCM) 10K type strain sequencing project: providing services to taxonomists for standard genome sequencing and annotation.</title>
        <authorList>
            <consortium name="The Broad Institute Genomics Platform"/>
            <consortium name="The Broad Institute Genome Sequencing Center for Infectious Disease"/>
            <person name="Wu L."/>
            <person name="Ma J."/>
        </authorList>
    </citation>
    <scope>NUCLEOTIDE SEQUENCE [LARGE SCALE GENOMIC DNA]</scope>
    <source>
        <strain evidence="2">JCM 11590</strain>
    </source>
</reference>
<protein>
    <submittedName>
        <fullName evidence="1">HTH-type transcriptional regulator nfxB</fullName>
    </submittedName>
</protein>
<proteinExistence type="predicted"/>
<dbReference type="Proteomes" id="UP000633263">
    <property type="component" value="Unassembled WGS sequence"/>
</dbReference>
<organism evidence="1 2">
    <name type="scientific">Halopseudomonas pertucinogena</name>
    <dbReference type="NCBI Taxonomy" id="86175"/>
    <lineage>
        <taxon>Bacteria</taxon>
        <taxon>Pseudomonadati</taxon>
        <taxon>Pseudomonadota</taxon>
        <taxon>Gammaproteobacteria</taxon>
        <taxon>Pseudomonadales</taxon>
        <taxon>Pseudomonadaceae</taxon>
        <taxon>Halopseudomonas</taxon>
    </lineage>
</organism>
<name>A0ABQ2CP94_9GAMM</name>
<sequence>MTRQATLSRTEKALVRSLALTLSENPGATLQEMASAAGVSRATLYRFAATREQVVEITRSHAIHVIAEIQRDASLEARPPLEALRLLISRHIEEREFCVFLISQIGPYIDSRDVPAECVTLEQRMDAFFARGQKEGVLRGDVPDRWLTDLFFGVLFSLCESEYRGRIARCEMQRLFEEAFLNGALAAAPGASAPAGQ</sequence>
<dbReference type="InterPro" id="IPR009057">
    <property type="entry name" value="Homeodomain-like_sf"/>
</dbReference>
<evidence type="ECO:0000313" key="2">
    <source>
        <dbReference type="Proteomes" id="UP000633263"/>
    </source>
</evidence>
<comment type="caution">
    <text evidence="1">The sequence shown here is derived from an EMBL/GenBank/DDBJ whole genome shotgun (WGS) entry which is preliminary data.</text>
</comment>
<accession>A0ABQ2CP94</accession>
<evidence type="ECO:0000313" key="1">
    <source>
        <dbReference type="EMBL" id="GGI99002.1"/>
    </source>
</evidence>
<dbReference type="InterPro" id="IPR036271">
    <property type="entry name" value="Tet_transcr_reg_TetR-rel_C_sf"/>
</dbReference>
<dbReference type="SUPFAM" id="SSF48498">
    <property type="entry name" value="Tetracyclin repressor-like, C-terminal domain"/>
    <property type="match status" value="1"/>
</dbReference>
<dbReference type="SUPFAM" id="SSF46689">
    <property type="entry name" value="Homeodomain-like"/>
    <property type="match status" value="1"/>
</dbReference>